<dbReference type="EMBL" id="NKCI01000018">
    <property type="protein sequence ID" value="RSL68049.1"/>
    <property type="molecule type" value="Genomic_DNA"/>
</dbReference>
<keyword evidence="2" id="KW-1185">Reference proteome</keyword>
<dbReference type="InterPro" id="IPR023393">
    <property type="entry name" value="START-like_dom_sf"/>
</dbReference>
<sequence length="153" mass="17438">MSRTISVKAQIEILASPTVVRSVFLGFDRYQQWQQGWDIRPADTTKKPLELKSGDKIRVSMHGMVFNPEVITNDPECFTWEGSIPWIVKGRHYFSFYPSKENPGGTTFIQSEDYSGGFVTLFGSWVKTDQPNENWNAFNAALKKEAERCMSSS</sequence>
<dbReference type="STRING" id="1325734.A0A428QRZ2"/>
<dbReference type="Proteomes" id="UP000288168">
    <property type="component" value="Unassembled WGS sequence"/>
</dbReference>
<evidence type="ECO:0000313" key="2">
    <source>
        <dbReference type="Proteomes" id="UP000288168"/>
    </source>
</evidence>
<evidence type="ECO:0008006" key="3">
    <source>
        <dbReference type="Google" id="ProtNLM"/>
    </source>
</evidence>
<dbReference type="PANTHER" id="PTHR36166:SF1">
    <property type="entry name" value="SRPBCC DOMAIN-CONTAINING PROTEIN"/>
    <property type="match status" value="1"/>
</dbReference>
<dbReference type="PANTHER" id="PTHR36166">
    <property type="entry name" value="CHROMOSOME 9, WHOLE GENOME SHOTGUN SEQUENCE"/>
    <property type="match status" value="1"/>
</dbReference>
<dbReference type="Pfam" id="PF10604">
    <property type="entry name" value="Polyketide_cyc2"/>
    <property type="match status" value="1"/>
</dbReference>
<dbReference type="AlphaFoldDB" id="A0A428QRZ2"/>
<gene>
    <name evidence="1" type="ORF">CEP54_002948</name>
</gene>
<dbReference type="InterPro" id="IPR019587">
    <property type="entry name" value="Polyketide_cyclase/dehydratase"/>
</dbReference>
<dbReference type="SUPFAM" id="SSF55961">
    <property type="entry name" value="Bet v1-like"/>
    <property type="match status" value="1"/>
</dbReference>
<name>A0A428QRZ2_9HYPO</name>
<protein>
    <recommendedName>
        <fullName evidence="3">Polyketide cyclase</fullName>
    </recommendedName>
</protein>
<proteinExistence type="predicted"/>
<dbReference type="CDD" id="cd07822">
    <property type="entry name" value="SRPBCC_4"/>
    <property type="match status" value="1"/>
</dbReference>
<dbReference type="OrthoDB" id="509124at2759"/>
<reference evidence="1 2" key="1">
    <citation type="submission" date="2017-06" db="EMBL/GenBank/DDBJ databases">
        <title>Comparative genomic analysis of Ambrosia Fusariam Clade fungi.</title>
        <authorList>
            <person name="Stajich J.E."/>
            <person name="Carrillo J."/>
            <person name="Kijimoto T."/>
            <person name="Eskalen A."/>
            <person name="O'Donnell K."/>
            <person name="Kasson M."/>
        </authorList>
    </citation>
    <scope>NUCLEOTIDE SEQUENCE [LARGE SCALE GENOMIC DNA]</scope>
    <source>
        <strain evidence="1 2">NRRL62584</strain>
    </source>
</reference>
<dbReference type="Gene3D" id="3.30.530.20">
    <property type="match status" value="1"/>
</dbReference>
<evidence type="ECO:0000313" key="1">
    <source>
        <dbReference type="EMBL" id="RSL68049.1"/>
    </source>
</evidence>
<organism evidence="1 2">
    <name type="scientific">Fusarium duplospermum</name>
    <dbReference type="NCBI Taxonomy" id="1325734"/>
    <lineage>
        <taxon>Eukaryota</taxon>
        <taxon>Fungi</taxon>
        <taxon>Dikarya</taxon>
        <taxon>Ascomycota</taxon>
        <taxon>Pezizomycotina</taxon>
        <taxon>Sordariomycetes</taxon>
        <taxon>Hypocreomycetidae</taxon>
        <taxon>Hypocreales</taxon>
        <taxon>Nectriaceae</taxon>
        <taxon>Fusarium</taxon>
        <taxon>Fusarium solani species complex</taxon>
    </lineage>
</organism>
<comment type="caution">
    <text evidence="1">The sequence shown here is derived from an EMBL/GenBank/DDBJ whole genome shotgun (WGS) entry which is preliminary data.</text>
</comment>
<accession>A0A428QRZ2</accession>